<dbReference type="EMBL" id="JAFIRN010000006">
    <property type="protein sequence ID" value="KAG5846498.1"/>
    <property type="molecule type" value="Genomic_DNA"/>
</dbReference>
<evidence type="ECO:0000313" key="2">
    <source>
        <dbReference type="EMBL" id="KAG5846498.1"/>
    </source>
</evidence>
<feature type="region of interest" description="Disordered" evidence="1">
    <location>
        <begin position="54"/>
        <end position="87"/>
    </location>
</feature>
<evidence type="ECO:0000256" key="1">
    <source>
        <dbReference type="SAM" id="MobiDB-lite"/>
    </source>
</evidence>
<feature type="compositionally biased region" description="Gly residues" evidence="1">
    <location>
        <begin position="64"/>
        <end position="80"/>
    </location>
</feature>
<organism evidence="2 3">
    <name type="scientific">Anguilla anguilla</name>
    <name type="common">European freshwater eel</name>
    <name type="synonym">Muraena anguilla</name>
    <dbReference type="NCBI Taxonomy" id="7936"/>
    <lineage>
        <taxon>Eukaryota</taxon>
        <taxon>Metazoa</taxon>
        <taxon>Chordata</taxon>
        <taxon>Craniata</taxon>
        <taxon>Vertebrata</taxon>
        <taxon>Euteleostomi</taxon>
        <taxon>Actinopterygii</taxon>
        <taxon>Neopterygii</taxon>
        <taxon>Teleostei</taxon>
        <taxon>Anguilliformes</taxon>
        <taxon>Anguillidae</taxon>
        <taxon>Anguilla</taxon>
    </lineage>
</organism>
<feature type="compositionally biased region" description="Low complexity" evidence="1">
    <location>
        <begin position="54"/>
        <end position="63"/>
    </location>
</feature>
<accession>A0A9D3MFD7</accession>
<feature type="region of interest" description="Disordered" evidence="1">
    <location>
        <begin position="99"/>
        <end position="121"/>
    </location>
</feature>
<feature type="non-terminal residue" evidence="2">
    <location>
        <position position="1"/>
    </location>
</feature>
<keyword evidence="3" id="KW-1185">Reference proteome</keyword>
<feature type="region of interest" description="Disordered" evidence="1">
    <location>
        <begin position="1"/>
        <end position="25"/>
    </location>
</feature>
<sequence length="217" mass="21750">GWGGGSAGQRADGHGDGTGTGGAWPSGRASCWPCSASASTCTWDVPPGGEARCARTAGGPRVTAGGGGGGGRGGEGGAPGPNGEDGALKRQVTYVRTPKRDAGADGGAPPGGEHPTACCPPLHPHRKVPRWRIDLQPWAAPSHALEEEALRFLNYIQTPHVSCGGPQGGATRGAAPPRRGSPGGCAWTSDSAWPIGSGASTAGFTPWGWAWRTSGWS</sequence>
<name>A0A9D3MFD7_ANGAN</name>
<protein>
    <submittedName>
        <fullName evidence="2">Uncharacterized protein</fullName>
    </submittedName>
</protein>
<reference evidence="2" key="1">
    <citation type="submission" date="2021-01" db="EMBL/GenBank/DDBJ databases">
        <title>A chromosome-scale assembly of European eel, Anguilla anguilla.</title>
        <authorList>
            <person name="Henkel C."/>
            <person name="Jong-Raadsen S.A."/>
            <person name="Dufour S."/>
            <person name="Weltzien F.-A."/>
            <person name="Palstra A.P."/>
            <person name="Pelster B."/>
            <person name="Spaink H.P."/>
            <person name="Van Den Thillart G.E."/>
            <person name="Jansen H."/>
            <person name="Zahm M."/>
            <person name="Klopp C."/>
            <person name="Cedric C."/>
            <person name="Louis A."/>
            <person name="Berthelot C."/>
            <person name="Parey E."/>
            <person name="Roest Crollius H."/>
            <person name="Montfort J."/>
            <person name="Robinson-Rechavi M."/>
            <person name="Bucao C."/>
            <person name="Bouchez O."/>
            <person name="Gislard M."/>
            <person name="Lluch J."/>
            <person name="Milhes M."/>
            <person name="Lampietro C."/>
            <person name="Lopez Roques C."/>
            <person name="Donnadieu C."/>
            <person name="Braasch I."/>
            <person name="Desvignes T."/>
            <person name="Postlethwait J."/>
            <person name="Bobe J."/>
            <person name="Guiguen Y."/>
            <person name="Dirks R."/>
        </authorList>
    </citation>
    <scope>NUCLEOTIDE SEQUENCE</scope>
    <source>
        <strain evidence="2">Tag_6206</strain>
        <tissue evidence="2">Liver</tissue>
    </source>
</reference>
<gene>
    <name evidence="2" type="ORF">ANANG_G00115610</name>
</gene>
<dbReference type="Proteomes" id="UP001044222">
    <property type="component" value="Unassembled WGS sequence"/>
</dbReference>
<dbReference type="AlphaFoldDB" id="A0A9D3MFD7"/>
<evidence type="ECO:0000313" key="3">
    <source>
        <dbReference type="Proteomes" id="UP001044222"/>
    </source>
</evidence>
<comment type="caution">
    <text evidence="2">The sequence shown here is derived from an EMBL/GenBank/DDBJ whole genome shotgun (WGS) entry which is preliminary data.</text>
</comment>
<proteinExistence type="predicted"/>